<evidence type="ECO:0000313" key="3">
    <source>
        <dbReference type="Proteomes" id="UP000002872"/>
    </source>
</evidence>
<reference evidence="2" key="1">
    <citation type="submission" date="2011-01" db="EMBL/GenBank/DDBJ databases">
        <title>The Genome Sequence of Nematocida parisii strain ERTm3.</title>
        <authorList>
            <consortium name="The Broad Institute Genome Sequencing Platform"/>
            <consortium name="The Broad Institute Genome Sequencing Center for Infectious Disease"/>
            <person name="Cuomo C."/>
            <person name="Troemel E."/>
            <person name="Young S.K."/>
            <person name="Zeng Q."/>
            <person name="Gargeya S."/>
            <person name="Fitzgerald M."/>
            <person name="Haas B."/>
            <person name="Abouelleil A."/>
            <person name="Alvarado L."/>
            <person name="Arachchi H.M."/>
            <person name="Berlin A."/>
            <person name="Chapman S.B."/>
            <person name="Gearin G."/>
            <person name="Goldberg J."/>
            <person name="Griggs A."/>
            <person name="Gujja S."/>
            <person name="Hansen M."/>
            <person name="Heiman D."/>
            <person name="Howarth C."/>
            <person name="Larimer J."/>
            <person name="Lui A."/>
            <person name="MacDonald P.J.P."/>
            <person name="McCowen C."/>
            <person name="Montmayeur A."/>
            <person name="Murphy C."/>
            <person name="Neiman D."/>
            <person name="Pearson M."/>
            <person name="Priest M."/>
            <person name="Roberts A."/>
            <person name="Saif S."/>
            <person name="Shea T."/>
            <person name="Sisk P."/>
            <person name="Stolte C."/>
            <person name="Sykes S."/>
            <person name="Wortman J."/>
            <person name="Nusbaum C."/>
            <person name="Birren B."/>
        </authorList>
    </citation>
    <scope>NUCLEOTIDE SEQUENCE</scope>
    <source>
        <strain evidence="2">ERTm3</strain>
    </source>
</reference>
<accession>I3EHS3</accession>
<dbReference type="EMBL" id="GL870877">
    <property type="protein sequence ID" value="EIJ88770.1"/>
    <property type="molecule type" value="Genomic_DNA"/>
</dbReference>
<protein>
    <submittedName>
        <fullName evidence="2">Uncharacterized protein</fullName>
    </submittedName>
</protein>
<dbReference type="AlphaFoldDB" id="I3EHS3"/>
<evidence type="ECO:0000256" key="1">
    <source>
        <dbReference type="SAM" id="SignalP"/>
    </source>
</evidence>
<keyword evidence="3" id="KW-1185">Reference proteome</keyword>
<dbReference type="InParanoid" id="I3EHS3"/>
<proteinExistence type="predicted"/>
<feature type="non-terminal residue" evidence="2">
    <location>
        <position position="1"/>
    </location>
</feature>
<keyword evidence="1" id="KW-0732">Signal</keyword>
<dbReference type="VEuPathDB" id="MicrosporidiaDB:NEQG_00589"/>
<gene>
    <name evidence="2" type="ORF">NEQG_00589</name>
</gene>
<dbReference type="OrthoDB" id="2187173at2759"/>
<dbReference type="OMA" id="LFCCFSY"/>
<feature type="chain" id="PRO_5003670564" evidence="1">
    <location>
        <begin position="18"/>
        <end position="898"/>
    </location>
</feature>
<dbReference type="HOGENOM" id="CLU_009683_3_0_1"/>
<name>I3EHS3_NEMP3</name>
<sequence length="898" mass="104484">MRINLLIMMLLSDQIYGKFTFENIEEVQRTTRVGSSKKEMEVNLNGPLNLLRGYIYEQEGYMANKRLFSPDIVANFLLEPISVPDAFWPNFKMTVSRAKDTHWKTKHSSDPIEVHKRVFNKILISAFPSSDGDYSIEAMRDDSFFRFIQNEAVKPHMPRIMAALFLLSEGIDVPIFFTQERKDFCLIMNVTKEICLNIPMRVSFLNSKTNELVHREQTEARDLIQFFKDCCTMPYLYDVFGIDEPNTLEEFKSGEFLNSIKFFIQVYIFKLVNTVKEAQSIIVAVYEMLEYCINEENHILGDENQKRASEVLKRCFSPASQVKKENISYFDSIKEVKACIDKYNTFPFVHAKQLPEFKSIPKYSRTNKEFFPKRNCFRNCVENSLYILFCCFSYSPETQSHTIDHIRDPSPDLKAFFANNKLLMEDMDLNLHMEWSKVVSDLSCPEISYKEGGHNIRAGLLNMLCILLQISGYYEKLKDEHLGYFTQINRNAPISSQLRRDIQQYTEKVFTLLSNNKNISVLFEDFIVDYRTDDKVDVFGTISIKYSVNEINCGIQLYLKSGHAKISLLPQNRADTISLPSSLQSLENMHKRENCFIGHLVSRYIRSSITCINEDAMSESVPKDVIRELSYTDFHSMNALLMAGKIQSINYKKNLIHCLVAYTIEKKIDAEHPVARFIHNILGSVLLSNYCTQLNMLSSVIYNGSYKKCFPSVKIPESLYLKIGVYNATENKNIFSHILERGDPEILLMALDTFIKLEKSYGSANVPFLSKELMEPMFDCIFKDGNTMRAEKLLCLIEKYWYNKTYVAGLLRFIWLIYACEKMDIKYEVIRYLYTRIIPLDLQLEHIGYLSDRKNFKKVISTLNTMKNGMCLEKDFQKLDMLLCFFEKVDSILCAQEY</sequence>
<organism evidence="2 3">
    <name type="scientific">Nematocida parisii (strain ERTm3)</name>
    <name type="common">Nematode killer fungus</name>
    <dbReference type="NCBI Taxonomy" id="935791"/>
    <lineage>
        <taxon>Eukaryota</taxon>
        <taxon>Fungi</taxon>
        <taxon>Fungi incertae sedis</taxon>
        <taxon>Microsporidia</taxon>
        <taxon>Nematocida</taxon>
    </lineage>
</organism>
<feature type="signal peptide" evidence="1">
    <location>
        <begin position="1"/>
        <end position="17"/>
    </location>
</feature>
<evidence type="ECO:0000313" key="2">
    <source>
        <dbReference type="EMBL" id="EIJ88770.1"/>
    </source>
</evidence>
<dbReference type="Proteomes" id="UP000002872">
    <property type="component" value="Unassembled WGS sequence"/>
</dbReference>